<reference evidence="2 3" key="1">
    <citation type="journal article" date="2015" name="Nature">
        <title>rRNA introns, odd ribosomes, and small enigmatic genomes across a large radiation of phyla.</title>
        <authorList>
            <person name="Brown C.T."/>
            <person name="Hug L.A."/>
            <person name="Thomas B.C."/>
            <person name="Sharon I."/>
            <person name="Castelle C.J."/>
            <person name="Singh A."/>
            <person name="Wilkins M.J."/>
            <person name="Williams K.H."/>
            <person name="Banfield J.F."/>
        </authorList>
    </citation>
    <scope>NUCLEOTIDE SEQUENCE [LARGE SCALE GENOMIC DNA]</scope>
</reference>
<feature type="transmembrane region" description="Helical" evidence="1">
    <location>
        <begin position="117"/>
        <end position="138"/>
    </location>
</feature>
<keyword evidence="1" id="KW-0472">Membrane</keyword>
<feature type="transmembrane region" description="Helical" evidence="1">
    <location>
        <begin position="83"/>
        <end position="105"/>
    </location>
</feature>
<dbReference type="AlphaFoldDB" id="A0A0G0BR80"/>
<evidence type="ECO:0000256" key="1">
    <source>
        <dbReference type="SAM" id="Phobius"/>
    </source>
</evidence>
<evidence type="ECO:0000313" key="2">
    <source>
        <dbReference type="EMBL" id="KKP66126.1"/>
    </source>
</evidence>
<keyword evidence="1" id="KW-1133">Transmembrane helix</keyword>
<name>A0A0G0BR80_9BACT</name>
<sequence length="228" mass="24299">MFIQNLGLVFSDSLLGLWYGFINFAPGLLLAIILFIIGWIVGSIVGKAIAQVITAIKIDKLFESAGAEEVLNRMGVSLNVGKFFGIIVKWFIIIVFLMASLQIVGLTQVNDFLRSAVLFYLPKVVIAAIVLILATIIADTMKKLVLASAKAANLSSANMLGSITKYAIWGFALIIALSEIGIATAFMQILFTGLIAALALALGLSFGLGGKEAAARAIENIQKDMSSK</sequence>
<protein>
    <submittedName>
        <fullName evidence="2">Small-conductance mechanosensitive ion channel-like protein</fullName>
    </submittedName>
</protein>
<dbReference type="InterPro" id="IPR008910">
    <property type="entry name" value="MSC_TM_helix"/>
</dbReference>
<dbReference type="Gene3D" id="1.10.287.1260">
    <property type="match status" value="1"/>
</dbReference>
<gene>
    <name evidence="2" type="ORF">UR64_C0012G0023</name>
</gene>
<feature type="transmembrane region" description="Helical" evidence="1">
    <location>
        <begin position="166"/>
        <end position="183"/>
    </location>
</feature>
<feature type="transmembrane region" description="Helical" evidence="1">
    <location>
        <begin position="189"/>
        <end position="208"/>
    </location>
</feature>
<organism evidence="2 3">
    <name type="scientific">Candidatus Nomurabacteria bacterium GW2011_GWE1_35_16</name>
    <dbReference type="NCBI Taxonomy" id="1618761"/>
    <lineage>
        <taxon>Bacteria</taxon>
        <taxon>Candidatus Nomuraibacteriota</taxon>
    </lineage>
</organism>
<feature type="transmembrane region" description="Helical" evidence="1">
    <location>
        <begin position="17"/>
        <end position="41"/>
    </location>
</feature>
<keyword evidence="1" id="KW-0812">Transmembrane</keyword>
<dbReference type="EMBL" id="LBPY01000012">
    <property type="protein sequence ID" value="KKP66126.1"/>
    <property type="molecule type" value="Genomic_DNA"/>
</dbReference>
<dbReference type="Pfam" id="PF05552">
    <property type="entry name" value="MS_channel_1st_1"/>
    <property type="match status" value="1"/>
</dbReference>
<accession>A0A0G0BR80</accession>
<dbReference type="Proteomes" id="UP000034952">
    <property type="component" value="Unassembled WGS sequence"/>
</dbReference>
<proteinExistence type="predicted"/>
<evidence type="ECO:0000313" key="3">
    <source>
        <dbReference type="Proteomes" id="UP000034952"/>
    </source>
</evidence>
<comment type="caution">
    <text evidence="2">The sequence shown here is derived from an EMBL/GenBank/DDBJ whole genome shotgun (WGS) entry which is preliminary data.</text>
</comment>